<name>A0ABR1AHG5_POLSC</name>
<comment type="caution">
    <text evidence="6">The sequence shown here is derived from an EMBL/GenBank/DDBJ whole genome shotgun (WGS) entry which is preliminary data.</text>
</comment>
<dbReference type="Pfam" id="PF13855">
    <property type="entry name" value="LRR_8"/>
    <property type="match status" value="1"/>
</dbReference>
<evidence type="ECO:0000256" key="2">
    <source>
        <dbReference type="ARBA" id="ARBA00014223"/>
    </source>
</evidence>
<protein>
    <recommendedName>
        <fullName evidence="2">Leucine-rich repeat-containing protein 51</fullName>
    </recommendedName>
</protein>
<dbReference type="Proteomes" id="UP001359485">
    <property type="component" value="Unassembled WGS sequence"/>
</dbReference>
<dbReference type="Gene3D" id="3.80.10.10">
    <property type="entry name" value="Ribonuclease Inhibitor"/>
    <property type="match status" value="1"/>
</dbReference>
<dbReference type="EMBL" id="JAWJWF010000048">
    <property type="protein sequence ID" value="KAK6619801.1"/>
    <property type="molecule type" value="Genomic_DNA"/>
</dbReference>
<reference evidence="6 7" key="1">
    <citation type="submission" date="2023-09" db="EMBL/GenBank/DDBJ databases">
        <title>Genomes of two closely related lineages of the louse Polyplax serrata with different host specificities.</title>
        <authorList>
            <person name="Martinu J."/>
            <person name="Tarabai H."/>
            <person name="Stefka J."/>
            <person name="Hypsa V."/>
        </authorList>
    </citation>
    <scope>NUCLEOTIDE SEQUENCE [LARGE SCALE GENOMIC DNA]</scope>
    <source>
        <strain evidence="6">98ZLc_SE</strain>
    </source>
</reference>
<gene>
    <name evidence="6" type="ORF">RUM44_006200</name>
</gene>
<comment type="subcellular location">
    <subcellularLocation>
        <location evidence="1">Cytoplasm</location>
    </subcellularLocation>
</comment>
<dbReference type="InterPro" id="IPR032675">
    <property type="entry name" value="LRR_dom_sf"/>
</dbReference>
<evidence type="ECO:0000313" key="7">
    <source>
        <dbReference type="Proteomes" id="UP001359485"/>
    </source>
</evidence>
<sequence>MFYPNDLLETDVLNPTEFSIREQSITAKLKELEYRKRTQQFSCFPINLENVGDAIVMREMALKRNKSLVKLLNISMGKLRSRRCYNPAEDNLSSMIETYSELVPNDNTRPRNGLKPYKRSPTGRFWCSSFRLNNNNIVTVQGIKDLVHQIFEIPENLTWIDLSFNKLTYIHPEIGELRNLKILYLHGNLFTQFTSVLYHLQALDKLYSLTLHGNPIEEVRGYRQKVLFLLPNLKSLDFTNVTNADIESIEQENGGI</sequence>
<evidence type="ECO:0000256" key="5">
    <source>
        <dbReference type="ARBA" id="ARBA00022737"/>
    </source>
</evidence>
<keyword evidence="4" id="KW-0433">Leucine-rich repeat</keyword>
<organism evidence="6 7">
    <name type="scientific">Polyplax serrata</name>
    <name type="common">Common mouse louse</name>
    <dbReference type="NCBI Taxonomy" id="468196"/>
    <lineage>
        <taxon>Eukaryota</taxon>
        <taxon>Metazoa</taxon>
        <taxon>Ecdysozoa</taxon>
        <taxon>Arthropoda</taxon>
        <taxon>Hexapoda</taxon>
        <taxon>Insecta</taxon>
        <taxon>Pterygota</taxon>
        <taxon>Neoptera</taxon>
        <taxon>Paraneoptera</taxon>
        <taxon>Psocodea</taxon>
        <taxon>Troctomorpha</taxon>
        <taxon>Phthiraptera</taxon>
        <taxon>Anoplura</taxon>
        <taxon>Polyplacidae</taxon>
        <taxon>Polyplax</taxon>
    </lineage>
</organism>
<proteinExistence type="predicted"/>
<evidence type="ECO:0000256" key="1">
    <source>
        <dbReference type="ARBA" id="ARBA00004496"/>
    </source>
</evidence>
<dbReference type="PANTHER" id="PTHR46545:SF1">
    <property type="entry name" value="LEUCINE-RICH REPEAT-CONTAINING PROTEIN 51"/>
    <property type="match status" value="1"/>
</dbReference>
<accession>A0ABR1AHG5</accession>
<keyword evidence="7" id="KW-1185">Reference proteome</keyword>
<dbReference type="InterPro" id="IPR001611">
    <property type="entry name" value="Leu-rich_rpt"/>
</dbReference>
<evidence type="ECO:0000313" key="6">
    <source>
        <dbReference type="EMBL" id="KAK6619801.1"/>
    </source>
</evidence>
<keyword evidence="3" id="KW-0963">Cytoplasm</keyword>
<dbReference type="PANTHER" id="PTHR46545">
    <property type="entry name" value="LEUCINE-RICH REPEAT-CONTAINING PROTEIN 51"/>
    <property type="match status" value="1"/>
</dbReference>
<dbReference type="SUPFAM" id="SSF52058">
    <property type="entry name" value="L domain-like"/>
    <property type="match status" value="1"/>
</dbReference>
<evidence type="ECO:0000256" key="4">
    <source>
        <dbReference type="ARBA" id="ARBA00022614"/>
    </source>
</evidence>
<evidence type="ECO:0000256" key="3">
    <source>
        <dbReference type="ARBA" id="ARBA00022490"/>
    </source>
</evidence>
<keyword evidence="5" id="KW-0677">Repeat</keyword>